<dbReference type="AlphaFoldDB" id="A0A7J6QU59"/>
<organism evidence="1 2">
    <name type="scientific">Perkinsus olseni</name>
    <name type="common">Perkinsus atlanticus</name>
    <dbReference type="NCBI Taxonomy" id="32597"/>
    <lineage>
        <taxon>Eukaryota</taxon>
        <taxon>Sar</taxon>
        <taxon>Alveolata</taxon>
        <taxon>Perkinsozoa</taxon>
        <taxon>Perkinsea</taxon>
        <taxon>Perkinsida</taxon>
        <taxon>Perkinsidae</taxon>
        <taxon>Perkinsus</taxon>
    </lineage>
</organism>
<gene>
    <name evidence="1" type="ORF">FOZ63_019889</name>
</gene>
<feature type="non-terminal residue" evidence="1">
    <location>
        <position position="1"/>
    </location>
</feature>
<feature type="non-terminal residue" evidence="1">
    <location>
        <position position="113"/>
    </location>
</feature>
<dbReference type="EMBL" id="JABANO010030274">
    <property type="protein sequence ID" value="KAF4712159.1"/>
    <property type="molecule type" value="Genomic_DNA"/>
</dbReference>
<dbReference type="Proteomes" id="UP000553632">
    <property type="component" value="Unassembled WGS sequence"/>
</dbReference>
<name>A0A7J6QU59_PEROL</name>
<keyword evidence="2" id="KW-1185">Reference proteome</keyword>
<reference evidence="1 2" key="1">
    <citation type="submission" date="2020-04" db="EMBL/GenBank/DDBJ databases">
        <title>Perkinsus olseni comparative genomics.</title>
        <authorList>
            <person name="Bogema D.R."/>
        </authorList>
    </citation>
    <scope>NUCLEOTIDE SEQUENCE [LARGE SCALE GENOMIC DNA]</scope>
    <source>
        <strain evidence="1 2">ATCC PRA-207</strain>
    </source>
</reference>
<proteinExistence type="predicted"/>
<evidence type="ECO:0000313" key="2">
    <source>
        <dbReference type="Proteomes" id="UP000553632"/>
    </source>
</evidence>
<comment type="caution">
    <text evidence="1">The sequence shown here is derived from an EMBL/GenBank/DDBJ whole genome shotgun (WGS) entry which is preliminary data.</text>
</comment>
<protein>
    <submittedName>
        <fullName evidence="1">Uncharacterized protein</fullName>
    </submittedName>
</protein>
<sequence length="113" mass="12314">ALVPYEIRHLPGISNTRADGLSRVLEAPITGSSATIHSLLRAVIAEETTSSEKQKKGLFETAEEMHAEGERDADTDWCCNGCPGHLLPSPETHAIYEDGVRLVEECLPFVTPE</sequence>
<evidence type="ECO:0000313" key="1">
    <source>
        <dbReference type="EMBL" id="KAF4712159.1"/>
    </source>
</evidence>
<accession>A0A7J6QU59</accession>